<keyword evidence="1" id="KW-1133">Transmembrane helix</keyword>
<feature type="transmembrane region" description="Helical" evidence="1">
    <location>
        <begin position="115"/>
        <end position="136"/>
    </location>
</feature>
<dbReference type="PANTHER" id="PTHR40076:SF1">
    <property type="entry name" value="MEMBRANE PROTEIN"/>
    <property type="match status" value="1"/>
</dbReference>
<dbReference type="Pfam" id="PF06161">
    <property type="entry name" value="DUF975"/>
    <property type="match status" value="1"/>
</dbReference>
<keyword evidence="1" id="KW-0472">Membrane</keyword>
<evidence type="ECO:0008006" key="4">
    <source>
        <dbReference type="Google" id="ProtNLM"/>
    </source>
</evidence>
<feature type="transmembrane region" description="Helical" evidence="1">
    <location>
        <begin position="20"/>
        <end position="45"/>
    </location>
</feature>
<gene>
    <name evidence="2" type="ORF">FD09_GL001692</name>
</gene>
<dbReference type="AlphaFoldDB" id="A0A0R1MQQ4"/>
<sequence>MYIDRSEIKQEAKKRLRGHIGEGFIIGILPILLVAVSMVIVTIAWQGGSQVDTGVSSTVSSFNLGNGTTVEAIITSVVSGILQVSTSLGFLTWLRQRPANQSPLVRGLTAFQPNYFFGILTIFALSTILYNVPAMVQALNPKGDSLLSIIYIVLLIVMIVIQLGLSQVYYVYLDLKDTHTGGIIDAFRYSWQLMSGFKGQYFILELSFIGWDLLGLLVIPLIWVMPYQRITYAAFYEKVKAYKQILPTAAK</sequence>
<name>A0A0R1MQQ4_9LACO</name>
<dbReference type="Proteomes" id="UP000051330">
    <property type="component" value="Unassembled WGS sequence"/>
</dbReference>
<dbReference type="PATRIC" id="fig|1423792.3.peg.1716"/>
<dbReference type="STRING" id="1423792.FD09_GL001692"/>
<dbReference type="OrthoDB" id="9784844at2"/>
<dbReference type="PANTHER" id="PTHR40076">
    <property type="entry name" value="MEMBRANE PROTEIN-RELATED"/>
    <property type="match status" value="1"/>
</dbReference>
<accession>A0A0R1MQQ4</accession>
<protein>
    <recommendedName>
        <fullName evidence="4">Integral membrane protein</fullName>
    </recommendedName>
</protein>
<evidence type="ECO:0000313" key="3">
    <source>
        <dbReference type="Proteomes" id="UP000051330"/>
    </source>
</evidence>
<dbReference type="InterPro" id="IPR010380">
    <property type="entry name" value="DUF975"/>
</dbReference>
<feature type="transmembrane region" description="Helical" evidence="1">
    <location>
        <begin position="201"/>
        <end position="223"/>
    </location>
</feature>
<comment type="caution">
    <text evidence="2">The sequence shown here is derived from an EMBL/GenBank/DDBJ whole genome shotgun (WGS) entry which is preliminary data.</text>
</comment>
<evidence type="ECO:0000313" key="2">
    <source>
        <dbReference type="EMBL" id="KRL08068.1"/>
    </source>
</evidence>
<organism evidence="2 3">
    <name type="scientific">Schleiferilactobacillus perolens DSM 12744</name>
    <dbReference type="NCBI Taxonomy" id="1423792"/>
    <lineage>
        <taxon>Bacteria</taxon>
        <taxon>Bacillati</taxon>
        <taxon>Bacillota</taxon>
        <taxon>Bacilli</taxon>
        <taxon>Lactobacillales</taxon>
        <taxon>Lactobacillaceae</taxon>
        <taxon>Schleiferilactobacillus</taxon>
    </lineage>
</organism>
<dbReference type="EMBL" id="AZEC01000027">
    <property type="protein sequence ID" value="KRL08068.1"/>
    <property type="molecule type" value="Genomic_DNA"/>
</dbReference>
<keyword evidence="3" id="KW-1185">Reference proteome</keyword>
<reference evidence="2 3" key="1">
    <citation type="journal article" date="2015" name="Genome Announc.">
        <title>Expanding the biotechnology potential of lactobacilli through comparative genomics of 213 strains and associated genera.</title>
        <authorList>
            <person name="Sun Z."/>
            <person name="Harris H.M."/>
            <person name="McCann A."/>
            <person name="Guo C."/>
            <person name="Argimon S."/>
            <person name="Zhang W."/>
            <person name="Yang X."/>
            <person name="Jeffery I.B."/>
            <person name="Cooney J.C."/>
            <person name="Kagawa T.F."/>
            <person name="Liu W."/>
            <person name="Song Y."/>
            <person name="Salvetti E."/>
            <person name="Wrobel A."/>
            <person name="Rasinkangas P."/>
            <person name="Parkhill J."/>
            <person name="Rea M.C."/>
            <person name="O'Sullivan O."/>
            <person name="Ritari J."/>
            <person name="Douillard F.P."/>
            <person name="Paul Ross R."/>
            <person name="Yang R."/>
            <person name="Briner A.E."/>
            <person name="Felis G.E."/>
            <person name="de Vos W.M."/>
            <person name="Barrangou R."/>
            <person name="Klaenhammer T.R."/>
            <person name="Caufield P.W."/>
            <person name="Cui Y."/>
            <person name="Zhang H."/>
            <person name="O'Toole P.W."/>
        </authorList>
    </citation>
    <scope>NUCLEOTIDE SEQUENCE [LARGE SCALE GENOMIC DNA]</scope>
    <source>
        <strain evidence="2 3">DSM 12744</strain>
    </source>
</reference>
<feature type="transmembrane region" description="Helical" evidence="1">
    <location>
        <begin position="72"/>
        <end position="94"/>
    </location>
</feature>
<evidence type="ECO:0000256" key="1">
    <source>
        <dbReference type="SAM" id="Phobius"/>
    </source>
</evidence>
<proteinExistence type="predicted"/>
<feature type="transmembrane region" description="Helical" evidence="1">
    <location>
        <begin position="148"/>
        <end position="172"/>
    </location>
</feature>
<keyword evidence="1" id="KW-0812">Transmembrane</keyword>
<dbReference type="RefSeq" id="WP_057822506.1">
    <property type="nucleotide sequence ID" value="NZ_AZEC01000027.1"/>
</dbReference>